<evidence type="ECO:0000313" key="10">
    <source>
        <dbReference type="Proteomes" id="UP000031036"/>
    </source>
</evidence>
<feature type="domain" description="C2H2-type" evidence="8">
    <location>
        <begin position="419"/>
        <end position="446"/>
    </location>
</feature>
<evidence type="ECO:0000256" key="2">
    <source>
        <dbReference type="ARBA" id="ARBA00022723"/>
    </source>
</evidence>
<evidence type="ECO:0000256" key="6">
    <source>
        <dbReference type="ARBA" id="ARBA00023242"/>
    </source>
</evidence>
<dbReference type="SMART" id="SM00355">
    <property type="entry name" value="ZnF_C2H2"/>
    <property type="match status" value="22"/>
</dbReference>
<feature type="domain" description="C2H2-type" evidence="8">
    <location>
        <begin position="189"/>
        <end position="221"/>
    </location>
</feature>
<feature type="domain" description="C2H2-type" evidence="8">
    <location>
        <begin position="327"/>
        <end position="355"/>
    </location>
</feature>
<keyword evidence="6" id="KW-0539">Nucleus</keyword>
<dbReference type="OMA" id="KTHMRTR"/>
<dbReference type="FunFam" id="3.30.160.60:FF:000624">
    <property type="entry name" value="zinc finger protein 697"/>
    <property type="match status" value="2"/>
</dbReference>
<feature type="domain" description="C2H2-type" evidence="8">
    <location>
        <begin position="565"/>
        <end position="592"/>
    </location>
</feature>
<dbReference type="EMBL" id="JPKZ01000263">
    <property type="protein sequence ID" value="KHN88150.1"/>
    <property type="molecule type" value="Genomic_DNA"/>
</dbReference>
<evidence type="ECO:0000313" key="9">
    <source>
        <dbReference type="EMBL" id="KHN88150.1"/>
    </source>
</evidence>
<dbReference type="GO" id="GO:0001228">
    <property type="term" value="F:DNA-binding transcription activator activity, RNA polymerase II-specific"/>
    <property type="evidence" value="ECO:0007669"/>
    <property type="project" value="TreeGrafter"/>
</dbReference>
<dbReference type="InterPro" id="IPR013087">
    <property type="entry name" value="Znf_C2H2_type"/>
</dbReference>
<evidence type="ECO:0000256" key="7">
    <source>
        <dbReference type="PROSITE-ProRule" id="PRU00042"/>
    </source>
</evidence>
<feature type="domain" description="C2H2-type" evidence="8">
    <location>
        <begin position="447"/>
        <end position="474"/>
    </location>
</feature>
<feature type="domain" description="C2H2-type" evidence="8">
    <location>
        <begin position="479"/>
        <end position="509"/>
    </location>
</feature>
<dbReference type="SUPFAM" id="SSF57667">
    <property type="entry name" value="beta-beta-alpha zinc fingers"/>
    <property type="match status" value="9"/>
</dbReference>
<accession>A0A0B2W4J7</accession>
<dbReference type="GO" id="GO:0005634">
    <property type="term" value="C:nucleus"/>
    <property type="evidence" value="ECO:0007669"/>
    <property type="project" value="UniProtKB-SubCell"/>
</dbReference>
<dbReference type="AlphaFoldDB" id="A0A0B2W4J7"/>
<keyword evidence="4 7" id="KW-0863">Zinc-finger</keyword>
<feature type="domain" description="C2H2-type" evidence="8">
    <location>
        <begin position="1143"/>
        <end position="1171"/>
    </location>
</feature>
<proteinExistence type="predicted"/>
<dbReference type="PANTHER" id="PTHR24376">
    <property type="entry name" value="ZINC FINGER PROTEIN"/>
    <property type="match status" value="1"/>
</dbReference>
<dbReference type="Gene3D" id="3.30.160.60">
    <property type="entry name" value="Classic Zinc Finger"/>
    <property type="match status" value="13"/>
</dbReference>
<reference evidence="9 10" key="1">
    <citation type="submission" date="2014-11" db="EMBL/GenBank/DDBJ databases">
        <title>Genetic blueprint of the zoonotic pathogen Toxocara canis.</title>
        <authorList>
            <person name="Zhu X.-Q."/>
            <person name="Korhonen P.K."/>
            <person name="Cai H."/>
            <person name="Young N.D."/>
            <person name="Nejsum P."/>
            <person name="von Samson-Himmelstjerna G."/>
            <person name="Boag P.R."/>
            <person name="Tan P."/>
            <person name="Li Q."/>
            <person name="Min J."/>
            <person name="Yang Y."/>
            <person name="Wang X."/>
            <person name="Fang X."/>
            <person name="Hall R.S."/>
            <person name="Hofmann A."/>
            <person name="Sternberg P.W."/>
            <person name="Jex A.R."/>
            <person name="Gasser R.B."/>
        </authorList>
    </citation>
    <scope>NUCLEOTIDE SEQUENCE [LARGE SCALE GENOMIC DNA]</scope>
    <source>
        <strain evidence="9">PN_DK_2014</strain>
    </source>
</reference>
<feature type="domain" description="C2H2-type" evidence="8">
    <location>
        <begin position="269"/>
        <end position="296"/>
    </location>
</feature>
<dbReference type="GO" id="GO:0008270">
    <property type="term" value="F:zinc ion binding"/>
    <property type="evidence" value="ECO:0007669"/>
    <property type="project" value="UniProtKB-KW"/>
</dbReference>
<dbReference type="FunFam" id="3.30.160.60:FF:001818">
    <property type="entry name" value="GDNF-inducible zinc finger protein 1 isoform X1"/>
    <property type="match status" value="1"/>
</dbReference>
<feature type="domain" description="C2H2-type" evidence="8">
    <location>
        <begin position="782"/>
        <end position="809"/>
    </location>
</feature>
<keyword evidence="2" id="KW-0479">Metal-binding</keyword>
<name>A0A0B2W4J7_TOXCA</name>
<dbReference type="OrthoDB" id="6077919at2759"/>
<feature type="domain" description="C2H2-type" evidence="8">
    <location>
        <begin position="621"/>
        <end position="649"/>
    </location>
</feature>
<gene>
    <name evidence="9" type="ORF">Tcan_18732</name>
</gene>
<dbReference type="GO" id="GO:0000978">
    <property type="term" value="F:RNA polymerase II cis-regulatory region sequence-specific DNA binding"/>
    <property type="evidence" value="ECO:0007669"/>
    <property type="project" value="TreeGrafter"/>
</dbReference>
<protein>
    <submittedName>
        <fullName evidence="9">Zinc finger protein Xfin</fullName>
    </submittedName>
</protein>
<feature type="domain" description="C2H2-type" evidence="8">
    <location>
        <begin position="127"/>
        <end position="155"/>
    </location>
</feature>
<dbReference type="PANTHER" id="PTHR24376:SF235">
    <property type="entry name" value="C2H2-TYPE DOMAIN-CONTAINING PROTEIN"/>
    <property type="match status" value="1"/>
</dbReference>
<feature type="domain" description="C2H2-type" evidence="8">
    <location>
        <begin position="297"/>
        <end position="324"/>
    </location>
</feature>
<dbReference type="FunFam" id="3.30.160.60:FF:000065">
    <property type="entry name" value="B-cell CLL/lymphoma 6, member B"/>
    <property type="match status" value="1"/>
</dbReference>
<evidence type="ECO:0000256" key="4">
    <source>
        <dbReference type="ARBA" id="ARBA00022771"/>
    </source>
</evidence>
<dbReference type="PROSITE" id="PS50157">
    <property type="entry name" value="ZINC_FINGER_C2H2_2"/>
    <property type="match status" value="17"/>
</dbReference>
<dbReference type="InterPro" id="IPR036236">
    <property type="entry name" value="Znf_C2H2_sf"/>
</dbReference>
<keyword evidence="5" id="KW-0862">Zinc</keyword>
<comment type="subcellular location">
    <subcellularLocation>
        <location evidence="1">Nucleus</location>
    </subcellularLocation>
</comment>
<feature type="domain" description="C2H2-type" evidence="8">
    <location>
        <begin position="593"/>
        <end position="620"/>
    </location>
</feature>
<evidence type="ECO:0000256" key="5">
    <source>
        <dbReference type="ARBA" id="ARBA00022833"/>
    </source>
</evidence>
<dbReference type="STRING" id="6265.A0A0B2W4J7"/>
<evidence type="ECO:0000259" key="8">
    <source>
        <dbReference type="PROSITE" id="PS50157"/>
    </source>
</evidence>
<dbReference type="Proteomes" id="UP000031036">
    <property type="component" value="Unassembled WGS sequence"/>
</dbReference>
<evidence type="ECO:0000256" key="1">
    <source>
        <dbReference type="ARBA" id="ARBA00004123"/>
    </source>
</evidence>
<sequence length="1187" mass="132947">MVGEEDGPPIRYVVIDDEDELNVHDETVLPSAFAPVPCADSSVQHQQYNAPPMAHTSPYDHVTLNSSPRSWLCESESRHDESETTSSRYIPSLKPDSAYVRCTTCDCAIPVADFLEHFKSCKLGKPFKCTACSEEFNVEHNLRVHFLKMHTSVRAEKGEKFKCMLCSKVYTRSSAFYGHLNIHAVSDALSCSVCNEEFEYQALLNHHVRLHHTTLHTDNFPTVHICRQCGLVMGDQDALEKHVQLHRKINKSLKHTKRSKASGSVERRHKCHMCYKSFGKKFELLRHFVVHTRERRFICDQCGKKFSQRSSLGQHMQTHIEQAALRHKCTLCGATFSQAGNLRRHVNLLHPTDVTSRTVFRCPHCTCVFNSVQPLQVHMRKRHHYDSNGSQNAVLENSGLQATNTSDSQQNIRNRRRLVCCSICGKAFGKCSDLVRHYRIHSGSRPFSCNRCEKSFSLKSSLKLHLESHVRGDSADNYYTCARCPVCMKQLASAASLRRHMKLHTRRLEHCATCAKAFASKKALERHGLSCAVELAQPEGGNALVELMPTSSSRSSELLRAAEPYHCRTCTASFTTLRALKEHINRHTGLKPHVCRTCHKSFFSLAQLKSHSSVHSSSASFKCVICERMFRRRAQLKEHLHKLHRKETKTDEPEESARMGVDTKEINELRGETQHLMGTELAVQLFGGADLQSGCSVDEFTLFEGTYMPIVASTSSVVAREPRCPVCFFTFHSVSALCSHLANMLVDPAHKFASLTCSICNENIMGSVQFGKHLGSAHTMAHCCDVCGRSFKKPSDLVRHKRIHTGEKPFSCGICERSFRVKSTLYQHMKVHDEHGERVRETCSVCSKCYCSKSSLKQHLLVAHAHHRPIKCTEGVCDQHFETIRNRDAHVQRYHRTMAVPNADSTCSSQASEGTMGWACDSHEQFFQTAEQLGPSSKNATIELSFNSAFSRPICQNEWDAATNIALRISPHARPGNAEVHISVVSGIPPEDGSIVMELSMLKPLSSGGILLKIPVSLPFLAAGSSVAVDAHRLLAMLSKTESAILVVPLNVSTEVTNYPIAVFGAVSTAEVAVQPVVFAASCHVCSQYFVTSEESEAHFASEDHETAELLSLSELNQHVFGRTLNASLNQYPSLPVKNVPNEVCKLCLGQFENQESLLAHIRRVHERDSMDVLARRDLFTRRRTLN</sequence>
<feature type="domain" description="C2H2-type" evidence="8">
    <location>
        <begin position="810"/>
        <end position="837"/>
    </location>
</feature>
<feature type="domain" description="C2H2-type" evidence="8">
    <location>
        <begin position="161"/>
        <end position="188"/>
    </location>
</feature>
<evidence type="ECO:0000256" key="3">
    <source>
        <dbReference type="ARBA" id="ARBA00022737"/>
    </source>
</evidence>
<dbReference type="Pfam" id="PF00096">
    <property type="entry name" value="zf-C2H2"/>
    <property type="match status" value="7"/>
</dbReference>
<keyword evidence="10" id="KW-1185">Reference proteome</keyword>
<keyword evidence="3" id="KW-0677">Repeat</keyword>
<comment type="caution">
    <text evidence="9">The sequence shown here is derived from an EMBL/GenBank/DDBJ whole genome shotgun (WGS) entry which is preliminary data.</text>
</comment>
<feature type="domain" description="C2H2-type" evidence="8">
    <location>
        <begin position="841"/>
        <end position="869"/>
    </location>
</feature>
<dbReference type="PROSITE" id="PS00028">
    <property type="entry name" value="ZINC_FINGER_C2H2_1"/>
    <property type="match status" value="18"/>
</dbReference>
<organism evidence="9 10">
    <name type="scientific">Toxocara canis</name>
    <name type="common">Canine roundworm</name>
    <dbReference type="NCBI Taxonomy" id="6265"/>
    <lineage>
        <taxon>Eukaryota</taxon>
        <taxon>Metazoa</taxon>
        <taxon>Ecdysozoa</taxon>
        <taxon>Nematoda</taxon>
        <taxon>Chromadorea</taxon>
        <taxon>Rhabditida</taxon>
        <taxon>Spirurina</taxon>
        <taxon>Ascaridomorpha</taxon>
        <taxon>Ascaridoidea</taxon>
        <taxon>Toxocaridae</taxon>
        <taxon>Toxocara</taxon>
    </lineage>
</organism>
<feature type="domain" description="C2H2-type" evidence="8">
    <location>
        <begin position="360"/>
        <end position="388"/>
    </location>
</feature>